<gene>
    <name evidence="1" type="ORF">J2851_007037</name>
</gene>
<evidence type="ECO:0000313" key="1">
    <source>
        <dbReference type="EMBL" id="MBP2297217.1"/>
    </source>
</evidence>
<reference evidence="1 2" key="1">
    <citation type="submission" date="2021-03" db="EMBL/GenBank/DDBJ databases">
        <title>Genomic Encyclopedia of Type Strains, Phase III (KMG-III): the genomes of soil and plant-associated and newly described type strains.</title>
        <authorList>
            <person name="Whitman W."/>
        </authorList>
    </citation>
    <scope>NUCLEOTIDE SEQUENCE [LARGE SCALE GENOMIC DNA]</scope>
    <source>
        <strain evidence="1 2">IMMIB AFH-6</strain>
    </source>
</reference>
<evidence type="ECO:0000313" key="2">
    <source>
        <dbReference type="Proteomes" id="UP000781958"/>
    </source>
</evidence>
<dbReference type="EMBL" id="JAGINP010000046">
    <property type="protein sequence ID" value="MBP2297217.1"/>
    <property type="molecule type" value="Genomic_DNA"/>
</dbReference>
<dbReference type="Proteomes" id="UP000781958">
    <property type="component" value="Unassembled WGS sequence"/>
</dbReference>
<name>A0ABS4SZ20_9PROT</name>
<proteinExistence type="predicted"/>
<protein>
    <submittedName>
        <fullName evidence="1">Uncharacterized protein</fullName>
    </submittedName>
</protein>
<dbReference type="RefSeq" id="WP_209773820.1">
    <property type="nucleotide sequence ID" value="NZ_JAGINP010000046.1"/>
</dbReference>
<accession>A0ABS4SZ20</accession>
<organism evidence="1 2">
    <name type="scientific">Azospirillum rugosum</name>
    <dbReference type="NCBI Taxonomy" id="416170"/>
    <lineage>
        <taxon>Bacteria</taxon>
        <taxon>Pseudomonadati</taxon>
        <taxon>Pseudomonadota</taxon>
        <taxon>Alphaproteobacteria</taxon>
        <taxon>Rhodospirillales</taxon>
        <taxon>Azospirillaceae</taxon>
        <taxon>Azospirillum</taxon>
    </lineage>
</organism>
<keyword evidence="2" id="KW-1185">Reference proteome</keyword>
<comment type="caution">
    <text evidence="1">The sequence shown here is derived from an EMBL/GenBank/DDBJ whole genome shotgun (WGS) entry which is preliminary data.</text>
</comment>
<sequence>MLAAISIEVSTSAAVSPASAEPVLLPVLQRDKSAAVIVMDTLSDHQRADILYTIEAAVIAVRFQSRDSSGLSPIEPG</sequence>